<feature type="domain" description="Putative zinc-finger" evidence="8">
    <location>
        <begin position="198"/>
        <end position="232"/>
    </location>
</feature>
<dbReference type="InterPro" id="IPR007627">
    <property type="entry name" value="RNA_pol_sigma70_r2"/>
</dbReference>
<evidence type="ECO:0000256" key="1">
    <source>
        <dbReference type="ARBA" id="ARBA00010641"/>
    </source>
</evidence>
<dbReference type="SUPFAM" id="SSF88659">
    <property type="entry name" value="Sigma3 and sigma4 domains of RNA polymerase sigma factors"/>
    <property type="match status" value="1"/>
</dbReference>
<dbReference type="KEGG" id="acad:UA74_26785"/>
<dbReference type="GO" id="GO:0006352">
    <property type="term" value="P:DNA-templated transcription initiation"/>
    <property type="evidence" value="ECO:0007669"/>
    <property type="project" value="InterPro"/>
</dbReference>
<dbReference type="InterPro" id="IPR041916">
    <property type="entry name" value="Anti_sigma_zinc_sf"/>
</dbReference>
<keyword evidence="5" id="KW-0804">Transcription</keyword>
<evidence type="ECO:0000259" key="7">
    <source>
        <dbReference type="Pfam" id="PF04542"/>
    </source>
</evidence>
<feature type="compositionally biased region" description="Pro residues" evidence="6">
    <location>
        <begin position="323"/>
        <end position="371"/>
    </location>
</feature>
<evidence type="ECO:0000259" key="8">
    <source>
        <dbReference type="Pfam" id="PF13490"/>
    </source>
</evidence>
<feature type="region of interest" description="Disordered" evidence="6">
    <location>
        <begin position="954"/>
        <end position="1134"/>
    </location>
</feature>
<dbReference type="SUPFAM" id="SSF88946">
    <property type="entry name" value="Sigma2 domain of RNA polymerase sigma factors"/>
    <property type="match status" value="1"/>
</dbReference>
<dbReference type="InterPro" id="IPR027383">
    <property type="entry name" value="Znf_put"/>
</dbReference>
<evidence type="ECO:0000313" key="10">
    <source>
        <dbReference type="Proteomes" id="UP000185511"/>
    </source>
</evidence>
<feature type="domain" description="RNA polymerase sigma-70 region 2" evidence="7">
    <location>
        <begin position="31"/>
        <end position="99"/>
    </location>
</feature>
<evidence type="ECO:0000256" key="5">
    <source>
        <dbReference type="ARBA" id="ARBA00023163"/>
    </source>
</evidence>
<dbReference type="Gene3D" id="1.10.10.10">
    <property type="entry name" value="Winged helix-like DNA-binding domain superfamily/Winged helix DNA-binding domain"/>
    <property type="match status" value="1"/>
</dbReference>
<evidence type="ECO:0000256" key="2">
    <source>
        <dbReference type="ARBA" id="ARBA00023015"/>
    </source>
</evidence>
<organism evidence="9 10">
    <name type="scientific">Actinoalloteichus fjordicus</name>
    <dbReference type="NCBI Taxonomy" id="1612552"/>
    <lineage>
        <taxon>Bacteria</taxon>
        <taxon>Bacillati</taxon>
        <taxon>Actinomycetota</taxon>
        <taxon>Actinomycetes</taxon>
        <taxon>Pseudonocardiales</taxon>
        <taxon>Pseudonocardiaceae</taxon>
        <taxon>Actinoalloteichus</taxon>
    </lineage>
</organism>
<dbReference type="GO" id="GO:0003677">
    <property type="term" value="F:DNA binding"/>
    <property type="evidence" value="ECO:0007669"/>
    <property type="project" value="UniProtKB-KW"/>
</dbReference>
<dbReference type="InterPro" id="IPR036388">
    <property type="entry name" value="WH-like_DNA-bd_sf"/>
</dbReference>
<name>A0AAC9PUQ7_9PSEU</name>
<evidence type="ECO:0000256" key="6">
    <source>
        <dbReference type="SAM" id="MobiDB-lite"/>
    </source>
</evidence>
<keyword evidence="3" id="KW-0731">Sigma factor</keyword>
<dbReference type="NCBIfam" id="TIGR02937">
    <property type="entry name" value="sigma70-ECF"/>
    <property type="match status" value="1"/>
</dbReference>
<dbReference type="InterPro" id="IPR013324">
    <property type="entry name" value="RNA_pol_sigma_r3/r4-like"/>
</dbReference>
<dbReference type="Proteomes" id="UP000185511">
    <property type="component" value="Chromosome"/>
</dbReference>
<dbReference type="GO" id="GO:0016987">
    <property type="term" value="F:sigma factor activity"/>
    <property type="evidence" value="ECO:0007669"/>
    <property type="project" value="UniProtKB-KW"/>
</dbReference>
<keyword evidence="2" id="KW-0805">Transcription regulation</keyword>
<dbReference type="EMBL" id="CP016076">
    <property type="protein sequence ID" value="APU17362.1"/>
    <property type="molecule type" value="Genomic_DNA"/>
</dbReference>
<evidence type="ECO:0000313" key="9">
    <source>
        <dbReference type="EMBL" id="APU17362.1"/>
    </source>
</evidence>
<reference evidence="10" key="1">
    <citation type="submission" date="2016-06" db="EMBL/GenBank/DDBJ databases">
        <title>Complete genome sequence of Actinoalloteichus fjordicus DSM 46855 (=ADI127-17), type strain of the new species Actinoalloteichus fjordicus.</title>
        <authorList>
            <person name="Ruckert C."/>
            <person name="Nouioui I."/>
            <person name="Willmese J."/>
            <person name="van Wezel G."/>
            <person name="Klenk H.-P."/>
            <person name="Kalinowski J."/>
            <person name="Zotchev S.B."/>
        </authorList>
    </citation>
    <scope>NUCLEOTIDE SEQUENCE [LARGE SCALE GENOMIC DNA]</scope>
    <source>
        <strain evidence="10">ADI127-7</strain>
    </source>
</reference>
<proteinExistence type="inferred from homology"/>
<dbReference type="InterPro" id="IPR014284">
    <property type="entry name" value="RNA_pol_sigma-70_dom"/>
</dbReference>
<keyword evidence="4" id="KW-0238">DNA-binding</keyword>
<dbReference type="Gene3D" id="1.10.10.1320">
    <property type="entry name" value="Anti-sigma factor, zinc-finger domain"/>
    <property type="match status" value="1"/>
</dbReference>
<dbReference type="Pfam" id="PF13490">
    <property type="entry name" value="zf-HC2"/>
    <property type="match status" value="1"/>
</dbReference>
<dbReference type="InterPro" id="IPR013325">
    <property type="entry name" value="RNA_pol_sigma_r2"/>
</dbReference>
<sequence>MAIVSSELPEPTDQELIEAVRAGSVEAYGSLYERHVSAAYNLARQLARSPAEQDDFVSDAFSKVLDRLRTGNGPDVAFRAYLLTALRHAAYDRTRKERRVEVSDDVASVPGVDISVPFHDTPIQDLERSLAARAFARLPERWRTVLWHMEVEGQSAATVAPLLGLTPNGVSALAYRAREGLRQAYLQVHLAETQTERCRAVVERLGSWTRGGLSKRETTQVETHLDDCARCRALSIELIDLNGTLREVGILILGAGAGGYLTAVSAGTVGGTGAAVTGTITAGAVTGAVSSAPRQWLTAAASSVALAAAVVAALLSDTAPHPVAQPTPPAVEQPAPQAPAPPDQPAPPLPSPNSPPESPPGEPTEPPPAEAPPAEESAEPVLDITTPTEPLILFAGGVAGALPVTVTNTGTAASPVVVASLDLPPGISAWIAGSTTPSATTRPVALSTATTATARTTHLPTTADDRAAAEVTSISAALTNGRPSMLPPQPGDVGRSSATAAARQSAGQEIGCTNGSGSIRCATARGLNPGESVVFDFELQAAADAQSGRVTGTIDAGEASAIELTAVSVEVRQPVDALDLAAEVGQRVEAGLPWTGRVAIRLTNTGTTTRPAEVELTAPWWFIPDGLPPECAAADSWATPGKTNLTGSQRITCRSPQPLAPGDVFTSDLDFIRALLVSGTVEVEGRLGEASRRVDAAIASPSLRPTLDHTPEVLTADGSPDALTYSVRNDGRGGSAPVEMTVQLPTGVHAEGTSGHDCLPEANVIHCRSESGVPPGAAMPFDFRVRAVDPAESGLVGGAMHAGPGTDRPLPVGRITVAEPPKLDAVHVEAAADGPWALPTSLGDPHWTYYTKVGVRTANTGDSEGPVTVTLDLPPGVGIHSWHGLPLRADAVSGQTAHLLRCRAQGEPVEHLSPTLSPGQTHDFTVRLCTSGGTEPPAPAEVAVSAALGTAGQEASVQVPWSPQWPWQHPETAPQQHSPDPVEPAVPSPAAPAEPEPAESERPAEPGEAPEPGEPARPAEPVLPAPPVDQIVPPTTAIPPIQVQPAEPPTPSDRIVTPESGGSADSAEPTIHDETTQPAPAKPRRAEPGPAVPPGTEGATPEPAMSSRRGEPTAEAAPNQPGPAERGLLGVLHR</sequence>
<gene>
    <name evidence="9" type="ORF">UA74_26785</name>
</gene>
<dbReference type="AlphaFoldDB" id="A0AAC9PUQ7"/>
<dbReference type="Pfam" id="PF04542">
    <property type="entry name" value="Sigma70_r2"/>
    <property type="match status" value="1"/>
</dbReference>
<dbReference type="Gene3D" id="1.10.1740.10">
    <property type="match status" value="1"/>
</dbReference>
<dbReference type="InterPro" id="IPR039425">
    <property type="entry name" value="RNA_pol_sigma-70-like"/>
</dbReference>
<dbReference type="PANTHER" id="PTHR43133">
    <property type="entry name" value="RNA POLYMERASE ECF-TYPE SIGMA FACTO"/>
    <property type="match status" value="1"/>
</dbReference>
<dbReference type="RefSeq" id="WP_075742721.1">
    <property type="nucleotide sequence ID" value="NZ_CP016076.1"/>
</dbReference>
<comment type="similarity">
    <text evidence="1">Belongs to the sigma-70 factor family. ECF subfamily.</text>
</comment>
<feature type="compositionally biased region" description="Pro residues" evidence="6">
    <location>
        <begin position="981"/>
        <end position="995"/>
    </location>
</feature>
<keyword evidence="10" id="KW-1185">Reference proteome</keyword>
<accession>A0AAC9PUQ7</accession>
<evidence type="ECO:0000256" key="3">
    <source>
        <dbReference type="ARBA" id="ARBA00023082"/>
    </source>
</evidence>
<feature type="region of interest" description="Disordered" evidence="6">
    <location>
        <begin position="321"/>
        <end position="378"/>
    </location>
</feature>
<protein>
    <submittedName>
        <fullName evidence="9">RNA polymerase sigma factor, sigma-70 family</fullName>
    </submittedName>
</protein>
<evidence type="ECO:0000256" key="4">
    <source>
        <dbReference type="ARBA" id="ARBA00023125"/>
    </source>
</evidence>
<dbReference type="PANTHER" id="PTHR43133:SF8">
    <property type="entry name" value="RNA POLYMERASE SIGMA FACTOR HI_1459-RELATED"/>
    <property type="match status" value="1"/>
</dbReference>